<comment type="similarity">
    <text evidence="2">Belongs to the DNA2/NAM7 helicase family.</text>
</comment>
<gene>
    <name evidence="11" type="ORF">JL102_12250</name>
</gene>
<evidence type="ECO:0000256" key="3">
    <source>
        <dbReference type="ARBA" id="ARBA00012551"/>
    </source>
</evidence>
<protein>
    <recommendedName>
        <fullName evidence="3">DNA helicase</fullName>
        <ecNumber evidence="3">3.6.4.12</ecNumber>
    </recommendedName>
</protein>
<dbReference type="InterPro" id="IPR041677">
    <property type="entry name" value="DNA2/NAM7_AAA_11"/>
</dbReference>
<dbReference type="InterPro" id="IPR003593">
    <property type="entry name" value="AAA+_ATPase"/>
</dbReference>
<dbReference type="FunFam" id="3.40.50.300:FF:000326">
    <property type="entry name" value="P-loop containing nucleoside triphosphate hydrolase"/>
    <property type="match status" value="1"/>
</dbReference>
<dbReference type="CDD" id="cd18808">
    <property type="entry name" value="SF1_C_Upf1"/>
    <property type="match status" value="1"/>
</dbReference>
<name>A0A937F957_9BACT</name>
<dbReference type="SMART" id="SM00382">
    <property type="entry name" value="AAA"/>
    <property type="match status" value="1"/>
</dbReference>
<dbReference type="SMART" id="SM00487">
    <property type="entry name" value="DEXDc"/>
    <property type="match status" value="1"/>
</dbReference>
<dbReference type="GO" id="GO:0016787">
    <property type="term" value="F:hydrolase activity"/>
    <property type="evidence" value="ECO:0007669"/>
    <property type="project" value="UniProtKB-KW"/>
</dbReference>
<keyword evidence="8" id="KW-0067">ATP-binding</keyword>
<dbReference type="Pfam" id="PF13087">
    <property type="entry name" value="AAA_12"/>
    <property type="match status" value="1"/>
</dbReference>
<evidence type="ECO:0000256" key="2">
    <source>
        <dbReference type="ARBA" id="ARBA00007913"/>
    </source>
</evidence>
<evidence type="ECO:0000259" key="10">
    <source>
        <dbReference type="SMART" id="SM00487"/>
    </source>
</evidence>
<dbReference type="InterPro" id="IPR041679">
    <property type="entry name" value="DNA2/NAM7-like_C"/>
</dbReference>
<dbReference type="AlphaFoldDB" id="A0A937F957"/>
<dbReference type="RefSeq" id="WP_202244706.1">
    <property type="nucleotide sequence ID" value="NZ_JAESIY010000006.1"/>
</dbReference>
<dbReference type="InterPro" id="IPR047187">
    <property type="entry name" value="SF1_C_Upf1"/>
</dbReference>
<evidence type="ECO:0000313" key="11">
    <source>
        <dbReference type="EMBL" id="MBL3656909.1"/>
    </source>
</evidence>
<reference evidence="11" key="1">
    <citation type="submission" date="2021-01" db="EMBL/GenBank/DDBJ databases">
        <title>Fulvivirga kasyanovii gen. nov., sp nov., a novel member of the phylum Bacteroidetes isolated from seawater in a mussel farm.</title>
        <authorList>
            <person name="Zhao L.-H."/>
            <person name="Wang Z.-J."/>
        </authorList>
    </citation>
    <scope>NUCLEOTIDE SEQUENCE</scope>
    <source>
        <strain evidence="11">2943</strain>
    </source>
</reference>
<comment type="subcellular location">
    <subcellularLocation>
        <location evidence="1">Cytoplasm</location>
    </subcellularLocation>
</comment>
<accession>A0A937F957</accession>
<dbReference type="Gene3D" id="3.40.50.300">
    <property type="entry name" value="P-loop containing nucleotide triphosphate hydrolases"/>
    <property type="match status" value="2"/>
</dbReference>
<dbReference type="GO" id="GO:0005694">
    <property type="term" value="C:chromosome"/>
    <property type="evidence" value="ECO:0007669"/>
    <property type="project" value="UniProtKB-ARBA"/>
</dbReference>
<proteinExistence type="inferred from homology"/>
<dbReference type="Pfam" id="PF13086">
    <property type="entry name" value="AAA_11"/>
    <property type="match status" value="1"/>
</dbReference>
<dbReference type="CDD" id="cd18044">
    <property type="entry name" value="DEXXQc_SMUBP2"/>
    <property type="match status" value="1"/>
</dbReference>
<dbReference type="PANTHER" id="PTHR43788:SF8">
    <property type="entry name" value="DNA-BINDING PROTEIN SMUBP-2"/>
    <property type="match status" value="1"/>
</dbReference>
<keyword evidence="4" id="KW-0963">Cytoplasm</keyword>
<keyword evidence="5" id="KW-0547">Nucleotide-binding</keyword>
<dbReference type="PANTHER" id="PTHR43788">
    <property type="entry name" value="DNA2/NAM7 HELICASE FAMILY MEMBER"/>
    <property type="match status" value="1"/>
</dbReference>
<comment type="caution">
    <text evidence="11">The sequence shown here is derived from an EMBL/GenBank/DDBJ whole genome shotgun (WGS) entry which is preliminary data.</text>
</comment>
<dbReference type="GO" id="GO:0005737">
    <property type="term" value="C:cytoplasm"/>
    <property type="evidence" value="ECO:0007669"/>
    <property type="project" value="UniProtKB-SubCell"/>
</dbReference>
<dbReference type="EMBL" id="JAESIY010000006">
    <property type="protein sequence ID" value="MBL3656909.1"/>
    <property type="molecule type" value="Genomic_DNA"/>
</dbReference>
<dbReference type="GO" id="GO:0003723">
    <property type="term" value="F:RNA binding"/>
    <property type="evidence" value="ECO:0007669"/>
    <property type="project" value="InterPro"/>
</dbReference>
<dbReference type="InterPro" id="IPR048761">
    <property type="entry name" value="SMUBP-2_HCS1_1B"/>
</dbReference>
<evidence type="ECO:0000313" key="12">
    <source>
        <dbReference type="Proteomes" id="UP000659388"/>
    </source>
</evidence>
<evidence type="ECO:0000256" key="8">
    <source>
        <dbReference type="ARBA" id="ARBA00022840"/>
    </source>
</evidence>
<dbReference type="GO" id="GO:0005524">
    <property type="term" value="F:ATP binding"/>
    <property type="evidence" value="ECO:0007669"/>
    <property type="project" value="UniProtKB-KW"/>
</dbReference>
<sequence>MTEDFKHLTALLKKEKEEDLLQYKLKMTGTSFNERRKRGVCWYPVFLDRTKFDAGERLVVKVSRPKEHTESHMFSSGKLVSVFSTAGDNSESEETVSGVVNFVNKQEMMITLNHDFAPDWLRDGHLGVQLLFDESSYREMEKVLKYLAKVDSGRLYQLKKILLGGSEAGFKNLAPLTSPGLNASQNQALNLVNRAQDVAIIHGPPGTGKTTTLIEAILQTLKQERQTLVCAPSNAAVDLLVEKLGEHGVNVLRIGHPARVTEETLSKTLDVRVAHHPDYKELKNLKKKAEEYRTLGKKYKRNFGHAERQQRRLLLDEARSLKDDADQLSYYITNDILNKSQVIACTLVGASNNVIKGMSFNTVFIDEAAQALEPACWIPIIKAERVIFAGDHQQLPPTIKSFQAAKEGLEVTLFEKAIKNNRADVMLKEQYRMHTDIMNFSSSIFYNNKLVANKNVASWTVFEGDLAVEFIDTAGCGYFEQVDPESKSTFNKEEAELLGTHLKQYVEQIEAVSKIDEVESIGVIAPYKAQTAALVEHLLENKHLPSSIINKTDINTIDSFQGQERDIIYITLVRSNEKGEIGFLSNTRRMNVAMTRARKKLVVIGDSATIGQHEFYAAFLDYVNEIGAYKSAFEYIY</sequence>
<feature type="domain" description="AAA+ ATPase" evidence="9">
    <location>
        <begin position="195"/>
        <end position="384"/>
    </location>
</feature>
<feature type="domain" description="Helicase ATP-binding" evidence="10">
    <location>
        <begin position="177"/>
        <end position="428"/>
    </location>
</feature>
<dbReference type="GO" id="GO:0043139">
    <property type="term" value="F:5'-3' DNA helicase activity"/>
    <property type="evidence" value="ECO:0007669"/>
    <property type="project" value="TreeGrafter"/>
</dbReference>
<evidence type="ECO:0000256" key="7">
    <source>
        <dbReference type="ARBA" id="ARBA00022806"/>
    </source>
</evidence>
<dbReference type="SUPFAM" id="SSF52540">
    <property type="entry name" value="P-loop containing nucleoside triphosphate hydrolases"/>
    <property type="match status" value="1"/>
</dbReference>
<keyword evidence="12" id="KW-1185">Reference proteome</keyword>
<organism evidence="11 12">
    <name type="scientific">Fulvivirga sediminis</name>
    <dbReference type="NCBI Taxonomy" id="2803949"/>
    <lineage>
        <taxon>Bacteria</taxon>
        <taxon>Pseudomonadati</taxon>
        <taxon>Bacteroidota</taxon>
        <taxon>Cytophagia</taxon>
        <taxon>Cytophagales</taxon>
        <taxon>Fulvivirgaceae</taxon>
        <taxon>Fulvivirga</taxon>
    </lineage>
</organism>
<evidence type="ECO:0000259" key="9">
    <source>
        <dbReference type="SMART" id="SM00382"/>
    </source>
</evidence>
<evidence type="ECO:0000256" key="4">
    <source>
        <dbReference type="ARBA" id="ARBA00022490"/>
    </source>
</evidence>
<dbReference type="InterPro" id="IPR027417">
    <property type="entry name" value="P-loop_NTPase"/>
</dbReference>
<keyword evidence="7" id="KW-0347">Helicase</keyword>
<dbReference type="Proteomes" id="UP000659388">
    <property type="component" value="Unassembled WGS sequence"/>
</dbReference>
<dbReference type="InterPro" id="IPR050534">
    <property type="entry name" value="Coronavir_polyprotein_1ab"/>
</dbReference>
<evidence type="ECO:0000256" key="1">
    <source>
        <dbReference type="ARBA" id="ARBA00004496"/>
    </source>
</evidence>
<dbReference type="Gene3D" id="2.40.30.270">
    <property type="match status" value="1"/>
</dbReference>
<keyword evidence="6" id="KW-0378">Hydrolase</keyword>
<evidence type="ECO:0000256" key="5">
    <source>
        <dbReference type="ARBA" id="ARBA00022741"/>
    </source>
</evidence>
<dbReference type="EC" id="3.6.4.12" evidence="3"/>
<dbReference type="Pfam" id="PF21138">
    <property type="entry name" value="SMUBP-2_HCS1_1B"/>
    <property type="match status" value="1"/>
</dbReference>
<dbReference type="InterPro" id="IPR014001">
    <property type="entry name" value="Helicase_ATP-bd"/>
</dbReference>
<evidence type="ECO:0000256" key="6">
    <source>
        <dbReference type="ARBA" id="ARBA00022801"/>
    </source>
</evidence>